<feature type="signal peptide" evidence="2">
    <location>
        <begin position="1"/>
        <end position="24"/>
    </location>
</feature>
<dbReference type="Pfam" id="PF00691">
    <property type="entry name" value="OmpA"/>
    <property type="match status" value="1"/>
</dbReference>
<dbReference type="RefSeq" id="WP_314513257.1">
    <property type="nucleotide sequence ID" value="NZ_JASJOU010000006.1"/>
</dbReference>
<dbReference type="Gene3D" id="3.30.1330.60">
    <property type="entry name" value="OmpA-like domain"/>
    <property type="match status" value="1"/>
</dbReference>
<dbReference type="AlphaFoldDB" id="A0AAE3R7A7"/>
<feature type="domain" description="PpiC" evidence="3">
    <location>
        <begin position="133"/>
        <end position="235"/>
    </location>
</feature>
<accession>A0AAE3R7A7</accession>
<dbReference type="InterPro" id="IPR050245">
    <property type="entry name" value="PrsA_foldase"/>
</dbReference>
<evidence type="ECO:0000313" key="5">
    <source>
        <dbReference type="Proteomes" id="UP001232063"/>
    </source>
</evidence>
<keyword evidence="1" id="KW-0697">Rotamase</keyword>
<dbReference type="EMBL" id="JASJOU010000006">
    <property type="protein sequence ID" value="MDJ1502902.1"/>
    <property type="molecule type" value="Genomic_DNA"/>
</dbReference>
<organism evidence="4 5">
    <name type="scientific">Xanthocytophaga agilis</name>
    <dbReference type="NCBI Taxonomy" id="3048010"/>
    <lineage>
        <taxon>Bacteria</taxon>
        <taxon>Pseudomonadati</taxon>
        <taxon>Bacteroidota</taxon>
        <taxon>Cytophagia</taxon>
        <taxon>Cytophagales</taxon>
        <taxon>Rhodocytophagaceae</taxon>
        <taxon>Xanthocytophaga</taxon>
    </lineage>
</organism>
<evidence type="ECO:0000256" key="2">
    <source>
        <dbReference type="SAM" id="SignalP"/>
    </source>
</evidence>
<dbReference type="InterPro" id="IPR036737">
    <property type="entry name" value="OmpA-like_sf"/>
</dbReference>
<name>A0AAE3R7A7_9BACT</name>
<keyword evidence="5" id="KW-1185">Reference proteome</keyword>
<dbReference type="SUPFAM" id="SSF103088">
    <property type="entry name" value="OmpA-like"/>
    <property type="match status" value="1"/>
</dbReference>
<feature type="domain" description="PpiC" evidence="3">
    <location>
        <begin position="240"/>
        <end position="343"/>
    </location>
</feature>
<dbReference type="Pfam" id="PF13616">
    <property type="entry name" value="Rotamase_3"/>
    <property type="match status" value="1"/>
</dbReference>
<dbReference type="PROSITE" id="PS50198">
    <property type="entry name" value="PPIC_PPIASE_2"/>
    <property type="match status" value="2"/>
</dbReference>
<dbReference type="PANTHER" id="PTHR47245">
    <property type="entry name" value="PEPTIDYLPROLYL ISOMERASE"/>
    <property type="match status" value="1"/>
</dbReference>
<feature type="chain" id="PRO_5042059378" evidence="2">
    <location>
        <begin position="25"/>
        <end position="770"/>
    </location>
</feature>
<dbReference type="Gene3D" id="3.10.50.40">
    <property type="match status" value="2"/>
</dbReference>
<dbReference type="EC" id="5.2.1.8" evidence="4"/>
<reference evidence="4" key="1">
    <citation type="submission" date="2023-05" db="EMBL/GenBank/DDBJ databases">
        <authorList>
            <person name="Zhang X."/>
        </authorList>
    </citation>
    <scope>NUCLEOTIDE SEQUENCE</scope>
    <source>
        <strain evidence="4">BD1B2-1</strain>
    </source>
</reference>
<evidence type="ECO:0000256" key="1">
    <source>
        <dbReference type="PROSITE-ProRule" id="PRU00278"/>
    </source>
</evidence>
<protein>
    <submittedName>
        <fullName evidence="4">Peptidylprolyl isomerase</fullName>
        <ecNumber evidence="4">5.2.1.8</ecNumber>
    </submittedName>
</protein>
<gene>
    <name evidence="4" type="ORF">QNI22_19690</name>
</gene>
<sequence length="770" mass="87876">MRIFHRIMLVVALLLYWGCKTNKSATQNTTTNPNDPVIAYLGQSPVYRSEFLYVYDKNGGIADTTNQVKSIAEYLDLYLNFRLKVQEAESMGLDTLGSFKQELSGYREQLGEPYLVDSSVTRTLIREAYEHMKEEIRASHILLSVSPEAPPEDTAKIYNQILDIRQKALNGQDFNELARQNSQDPSVQTNGGDLGYFTALQMVYPFEKAAYQTPVGSISQPVRTKFGYHLLKIADRRPSRGKVTVAHIMVRINPDAPEADAKAAKQKIDEIYSRIQKGESWDKLCADFSEDGNSRNKGGVLAPFSTGSTLPEFENVAFALNNKGDISQPIQTPYGWHILKLIEKKNLETFTQLEPTLRQKVTKDSRSELNRKLLLDRLRKENKLVENADARKIAFAQATDSLKRAVWKYNETDKNLGLTLFTIKSQKYTVKEFFNYVKANQQPREKLTPVYQMQLLYTEFVNESLIKYEKQHLEEKYPDFKYLLKEYHDGILLFQRMESEVWSKSLSDTTGQKRYYEVNKANYQWKQRVIGTIYNAADNSVLTELKSKLASRPFAVANPKYPALSFAKNVTTLTPQQKEQLDQIIQTLNLDKALIVEISGHADKSEKAETSAARNQAVSTYLTEHGADITQLIIRDFGSSTPASRTDAKRNSRVAFAIVSNDKSVLERQLNAKKPLSIEITEGIFQKGDNVFLDQVAWKPGTYTINNNGRVVYIEIVSVEEPRAKTFEEARGQLISDYQSFLEKEWLNTLHQKFPIKLVDTEIEALKNRK</sequence>
<keyword evidence="1 4" id="KW-0413">Isomerase</keyword>
<dbReference type="InterPro" id="IPR000297">
    <property type="entry name" value="PPIase_PpiC"/>
</dbReference>
<dbReference type="SUPFAM" id="SSF54534">
    <property type="entry name" value="FKBP-like"/>
    <property type="match status" value="2"/>
</dbReference>
<dbReference type="Pfam" id="PF00639">
    <property type="entry name" value="Rotamase"/>
    <property type="match status" value="1"/>
</dbReference>
<comment type="caution">
    <text evidence="4">The sequence shown here is derived from an EMBL/GenBank/DDBJ whole genome shotgun (WGS) entry which is preliminary data.</text>
</comment>
<proteinExistence type="predicted"/>
<evidence type="ECO:0000259" key="3">
    <source>
        <dbReference type="PROSITE" id="PS50198"/>
    </source>
</evidence>
<evidence type="ECO:0000313" key="4">
    <source>
        <dbReference type="EMBL" id="MDJ1502902.1"/>
    </source>
</evidence>
<keyword evidence="2" id="KW-0732">Signal</keyword>
<dbReference type="InterPro" id="IPR006665">
    <property type="entry name" value="OmpA-like"/>
</dbReference>
<dbReference type="InterPro" id="IPR046357">
    <property type="entry name" value="PPIase_dom_sf"/>
</dbReference>
<dbReference type="PANTHER" id="PTHR47245:SF2">
    <property type="entry name" value="PEPTIDYL-PROLYL CIS-TRANS ISOMERASE HP_0175-RELATED"/>
    <property type="match status" value="1"/>
</dbReference>
<dbReference type="GO" id="GO:0003755">
    <property type="term" value="F:peptidyl-prolyl cis-trans isomerase activity"/>
    <property type="evidence" value="ECO:0007669"/>
    <property type="project" value="UniProtKB-KW"/>
</dbReference>
<dbReference type="Proteomes" id="UP001232063">
    <property type="component" value="Unassembled WGS sequence"/>
</dbReference>